<dbReference type="InterPro" id="IPR052196">
    <property type="entry name" value="Bact_Kbp"/>
</dbReference>
<feature type="compositionally biased region" description="Pro residues" evidence="1">
    <location>
        <begin position="284"/>
        <end position="302"/>
    </location>
</feature>
<feature type="compositionally biased region" description="Basic and acidic residues" evidence="1">
    <location>
        <begin position="260"/>
        <end position="283"/>
    </location>
</feature>
<feature type="transmembrane region" description="Helical" evidence="2">
    <location>
        <begin position="103"/>
        <end position="125"/>
    </location>
</feature>
<evidence type="ECO:0000256" key="1">
    <source>
        <dbReference type="SAM" id="MobiDB-lite"/>
    </source>
</evidence>
<evidence type="ECO:0000313" key="4">
    <source>
        <dbReference type="Proteomes" id="UP000295578"/>
    </source>
</evidence>
<evidence type="ECO:0000256" key="2">
    <source>
        <dbReference type="SAM" id="Phobius"/>
    </source>
</evidence>
<keyword evidence="2" id="KW-0472">Membrane</keyword>
<organism evidence="3 4">
    <name type="scientific">Actinomadura darangshiensis</name>
    <dbReference type="NCBI Taxonomy" id="705336"/>
    <lineage>
        <taxon>Bacteria</taxon>
        <taxon>Bacillati</taxon>
        <taxon>Actinomycetota</taxon>
        <taxon>Actinomycetes</taxon>
        <taxon>Streptosporangiales</taxon>
        <taxon>Thermomonosporaceae</taxon>
        <taxon>Actinomadura</taxon>
    </lineage>
</organism>
<feature type="transmembrane region" description="Helical" evidence="2">
    <location>
        <begin position="12"/>
        <end position="36"/>
    </location>
</feature>
<dbReference type="PANTHER" id="PTHR34700:SF4">
    <property type="entry name" value="PHAGE-LIKE ELEMENT PBSX PROTEIN XKDP"/>
    <property type="match status" value="1"/>
</dbReference>
<feature type="transmembrane region" description="Helical" evidence="2">
    <location>
        <begin position="56"/>
        <end position="82"/>
    </location>
</feature>
<accession>A0A4R5A3X0</accession>
<dbReference type="InterPro" id="IPR036779">
    <property type="entry name" value="LysM_dom_sf"/>
</dbReference>
<feature type="region of interest" description="Disordered" evidence="1">
    <location>
        <begin position="260"/>
        <end position="302"/>
    </location>
</feature>
<gene>
    <name evidence="3" type="ORF">E1293_41845</name>
</gene>
<sequence>MNKGRSTGDVLAGIGALVALTALMAGVPFALITLFGSPLPDHVPSASDLTHKVGPGALIAILVALVWLAWLQLAVCVVVEVYAGIRGVGVPARVPLAGGTQSLVHRLVVAALLLFSATTAIMPALSGGLSQHPPAVRVQPQAQEFQRLPAAPAQPAATTRLPDTSVSSPAEKAATTKIYRVHPPEGRHHESLWEIAEKCLGEGRRYKEIYSLNKGHIQPDGTRLTIASLIRPGWILEMPADARHAKVIPADDLHDYFRFGHAAPDEPEKPKQPAPEPKPERPAPPEAQPSQPPATQAPPATP</sequence>
<comment type="caution">
    <text evidence="3">The sequence shown here is derived from an EMBL/GenBank/DDBJ whole genome shotgun (WGS) entry which is preliminary data.</text>
</comment>
<reference evidence="3 4" key="1">
    <citation type="submission" date="2019-03" db="EMBL/GenBank/DDBJ databases">
        <title>Draft genome sequences of novel Actinobacteria.</title>
        <authorList>
            <person name="Sahin N."/>
            <person name="Ay H."/>
            <person name="Saygin H."/>
        </authorList>
    </citation>
    <scope>NUCLEOTIDE SEQUENCE [LARGE SCALE GENOMIC DNA]</scope>
    <source>
        <strain evidence="3 4">DSM 45941</strain>
    </source>
</reference>
<name>A0A4R5A3X0_9ACTN</name>
<keyword evidence="2" id="KW-1133">Transmembrane helix</keyword>
<dbReference type="PANTHER" id="PTHR34700">
    <property type="entry name" value="POTASSIUM BINDING PROTEIN KBP"/>
    <property type="match status" value="1"/>
</dbReference>
<feature type="region of interest" description="Disordered" evidence="1">
    <location>
        <begin position="152"/>
        <end position="174"/>
    </location>
</feature>
<keyword evidence="4" id="KW-1185">Reference proteome</keyword>
<dbReference type="EMBL" id="SMKY01000372">
    <property type="protein sequence ID" value="TDD64192.1"/>
    <property type="molecule type" value="Genomic_DNA"/>
</dbReference>
<dbReference type="Gene3D" id="3.10.350.10">
    <property type="entry name" value="LysM domain"/>
    <property type="match status" value="1"/>
</dbReference>
<dbReference type="AlphaFoldDB" id="A0A4R5A3X0"/>
<evidence type="ECO:0008006" key="5">
    <source>
        <dbReference type="Google" id="ProtNLM"/>
    </source>
</evidence>
<protein>
    <recommendedName>
        <fullName evidence="5">LysM domain-containing protein</fullName>
    </recommendedName>
</protein>
<evidence type="ECO:0000313" key="3">
    <source>
        <dbReference type="EMBL" id="TDD64192.1"/>
    </source>
</evidence>
<proteinExistence type="predicted"/>
<keyword evidence="2" id="KW-0812">Transmembrane</keyword>
<feature type="compositionally biased region" description="Low complexity" evidence="1">
    <location>
        <begin position="152"/>
        <end position="162"/>
    </location>
</feature>
<dbReference type="Proteomes" id="UP000295578">
    <property type="component" value="Unassembled WGS sequence"/>
</dbReference>
<feature type="non-terminal residue" evidence="3">
    <location>
        <position position="302"/>
    </location>
</feature>